<dbReference type="InterPro" id="IPR001680">
    <property type="entry name" value="WD40_rpt"/>
</dbReference>
<protein>
    <recommendedName>
        <fullName evidence="6">Protein kinase domain-containing protein</fullName>
    </recommendedName>
</protein>
<dbReference type="GO" id="GO:0000166">
    <property type="term" value="F:nucleotide binding"/>
    <property type="evidence" value="ECO:0007669"/>
    <property type="project" value="UniProtKB-KW"/>
</dbReference>
<feature type="repeat" description="WD" evidence="2">
    <location>
        <begin position="223"/>
        <end position="246"/>
    </location>
</feature>
<dbReference type="GO" id="GO:0045324">
    <property type="term" value="P:late endosome to vacuole transport"/>
    <property type="evidence" value="ECO:0007669"/>
    <property type="project" value="InterPro"/>
</dbReference>
<dbReference type="InterPro" id="IPR036322">
    <property type="entry name" value="WD40_repeat_dom_sf"/>
</dbReference>
<dbReference type="SUPFAM" id="SSF50978">
    <property type="entry name" value="WD40 repeat-like"/>
    <property type="match status" value="1"/>
</dbReference>
<evidence type="ECO:0000256" key="1">
    <source>
        <dbReference type="ARBA" id="ARBA00022741"/>
    </source>
</evidence>
<dbReference type="GO" id="GO:0004674">
    <property type="term" value="F:protein serine/threonine kinase activity"/>
    <property type="evidence" value="ECO:0007669"/>
    <property type="project" value="InterPro"/>
</dbReference>
<dbReference type="InterPro" id="IPR015943">
    <property type="entry name" value="WD40/YVTN_repeat-like_dom_sf"/>
</dbReference>
<proteinExistence type="predicted"/>
<dbReference type="InterPro" id="IPR045162">
    <property type="entry name" value="Vps15-like"/>
</dbReference>
<reference evidence="5" key="1">
    <citation type="submission" date="2015-05" db="EMBL/GenBank/DDBJ databases">
        <authorList>
            <person name="Fogelqvist Johan"/>
        </authorList>
    </citation>
    <scope>NUCLEOTIDE SEQUENCE [LARGE SCALE GENOMIC DNA]</scope>
</reference>
<dbReference type="AlphaFoldDB" id="A0A0G4MT90"/>
<dbReference type="GO" id="GO:0034271">
    <property type="term" value="C:phosphatidylinositol 3-kinase complex, class III, type I"/>
    <property type="evidence" value="ECO:0007669"/>
    <property type="project" value="TreeGrafter"/>
</dbReference>
<dbReference type="GO" id="GO:0034272">
    <property type="term" value="C:phosphatidylinositol 3-kinase complex, class III, type II"/>
    <property type="evidence" value="ECO:0007669"/>
    <property type="project" value="TreeGrafter"/>
</dbReference>
<evidence type="ECO:0008006" key="6">
    <source>
        <dbReference type="Google" id="ProtNLM"/>
    </source>
</evidence>
<dbReference type="PROSITE" id="PS50082">
    <property type="entry name" value="WD_REPEATS_2"/>
    <property type="match status" value="1"/>
</dbReference>
<dbReference type="PANTHER" id="PTHR17583:SF0">
    <property type="entry name" value="PHOSPHOINOSITIDE 3-KINASE REGULATORY SUBUNIT 4"/>
    <property type="match status" value="1"/>
</dbReference>
<accession>A0A0G4MT90</accession>
<dbReference type="GO" id="GO:0006623">
    <property type="term" value="P:protein targeting to vacuole"/>
    <property type="evidence" value="ECO:0007669"/>
    <property type="project" value="TreeGrafter"/>
</dbReference>
<feature type="region of interest" description="Disordered" evidence="3">
    <location>
        <begin position="279"/>
        <end position="301"/>
    </location>
</feature>
<evidence type="ECO:0000313" key="4">
    <source>
        <dbReference type="EMBL" id="CRK37399.1"/>
    </source>
</evidence>
<sequence>MGQGFSLATPYAGSASIDVPELSDLVYERSLGTARFMKSVRARHHDGVVLVKVLAKPYTPLSLDKYKKELIAQRKALAEVPNALPFQRIIETETNGYLMRLKGWGVPGKSAIHRVCVHPSKGRGKWVCVAGGTGQGEVTVWDLERTTCREIYRVGGGSKEALRGYEPWQVDEDRAEGMLGRYATNIEPSGGGGGSHGTADGGVRAMVAGTAVGEDTRDVRHAFIVTGGSDKKLRFWDLARVENSTVYSGLTAEEQRPMFTASQPTAALTVKTERIPRAAPTAPNAGAGREKNGAGGVGGRSARSTVVSVQQQQLLKAHLDSITDVAVLEMPYCMTVSADRSGVVFIFS</sequence>
<evidence type="ECO:0000313" key="5">
    <source>
        <dbReference type="Proteomes" id="UP000045706"/>
    </source>
</evidence>
<dbReference type="GO" id="GO:0016236">
    <property type="term" value="P:macroautophagy"/>
    <property type="evidence" value="ECO:0007669"/>
    <property type="project" value="InterPro"/>
</dbReference>
<keyword evidence="2" id="KW-0853">WD repeat</keyword>
<dbReference type="GO" id="GO:0005770">
    <property type="term" value="C:late endosome"/>
    <property type="evidence" value="ECO:0007669"/>
    <property type="project" value="TreeGrafter"/>
</dbReference>
<keyword evidence="1" id="KW-0547">Nucleotide-binding</keyword>
<name>A0A0G4MT90_VERLO</name>
<dbReference type="Proteomes" id="UP000045706">
    <property type="component" value="Unassembled WGS sequence"/>
</dbReference>
<evidence type="ECO:0000256" key="2">
    <source>
        <dbReference type="PROSITE-ProRule" id="PRU00221"/>
    </source>
</evidence>
<evidence type="ECO:0000256" key="3">
    <source>
        <dbReference type="SAM" id="MobiDB-lite"/>
    </source>
</evidence>
<dbReference type="PANTHER" id="PTHR17583">
    <property type="entry name" value="PHOSPHOINOSITIDE 3-KINASE REGULATORY SUBUNIT 4"/>
    <property type="match status" value="1"/>
</dbReference>
<gene>
    <name evidence="4" type="ORF">BN1723_015191</name>
</gene>
<dbReference type="EMBL" id="CVQI01030113">
    <property type="protein sequence ID" value="CRK37399.1"/>
    <property type="molecule type" value="Genomic_DNA"/>
</dbReference>
<organism evidence="4 5">
    <name type="scientific">Verticillium longisporum</name>
    <name type="common">Verticillium dahliae var. longisporum</name>
    <dbReference type="NCBI Taxonomy" id="100787"/>
    <lineage>
        <taxon>Eukaryota</taxon>
        <taxon>Fungi</taxon>
        <taxon>Dikarya</taxon>
        <taxon>Ascomycota</taxon>
        <taxon>Pezizomycotina</taxon>
        <taxon>Sordariomycetes</taxon>
        <taxon>Hypocreomycetidae</taxon>
        <taxon>Glomerellales</taxon>
        <taxon>Plectosphaerellaceae</taxon>
        <taxon>Verticillium</taxon>
    </lineage>
</organism>
<dbReference type="Gene3D" id="2.130.10.10">
    <property type="entry name" value="YVTN repeat-like/Quinoprotein amine dehydrogenase"/>
    <property type="match status" value="1"/>
</dbReference>
<dbReference type="GO" id="GO:0071561">
    <property type="term" value="C:nucleus-vacuole junction"/>
    <property type="evidence" value="ECO:0007669"/>
    <property type="project" value="TreeGrafter"/>
</dbReference>